<dbReference type="OrthoDB" id="10037617at2759"/>
<evidence type="ECO:0000313" key="11">
    <source>
        <dbReference type="EMBL" id="CAH1272937.1"/>
    </source>
</evidence>
<dbReference type="Gene3D" id="1.20.1070.10">
    <property type="entry name" value="Rhodopsin 7-helix transmembrane proteins"/>
    <property type="match status" value="1"/>
</dbReference>
<feature type="transmembrane region" description="Helical" evidence="9">
    <location>
        <begin position="255"/>
        <end position="282"/>
    </location>
</feature>
<dbReference type="PROSITE" id="PS50262">
    <property type="entry name" value="G_PROTEIN_RECEP_F1_2"/>
    <property type="match status" value="1"/>
</dbReference>
<dbReference type="Pfam" id="PF00001">
    <property type="entry name" value="7tm_1"/>
    <property type="match status" value="1"/>
</dbReference>
<feature type="transmembrane region" description="Helical" evidence="9">
    <location>
        <begin position="149"/>
        <end position="167"/>
    </location>
</feature>
<evidence type="ECO:0000256" key="5">
    <source>
        <dbReference type="ARBA" id="ARBA00023136"/>
    </source>
</evidence>
<sequence length="395" mass="43787">MNGTYADLPAGFQLSAADILFTYARPTSIALIVLYSAIFLVGFTGNLVVLALLQKKSRMDKVANAFMLNLAVCDLLVICLCVPINLGMEVYKSYVYGRVLCKTLPYVQAVVVSTSVLTLTVVSLDRYMAICYPLRAKVLSTKSRVKRSVLATWLVSALIMLPIAIFSEIEVKNIVYPVQVDLVLCTEKWPSTAAKKGYDLGLFAVLLVLPLGTMCVTYRKIALKLWRRDSVFQKRQGEHCRMNSKSNVMHGRRRVVTVFMALTAFFALSWLPYFCLVLWFDFHDPSDLVSAQEAAGVFPFLLCLGIANSAIDPICYCISDRTVRKFMRGLRECAKEPAGDDAAGIKQRLSYRSDRPTPARPGQESLKSCRASLDGKGRVVVTVSMTKSPKRGGIV</sequence>
<feature type="transmembrane region" description="Helical" evidence="9">
    <location>
        <begin position="294"/>
        <end position="318"/>
    </location>
</feature>
<feature type="domain" description="G-protein coupled receptors family 1 profile" evidence="10">
    <location>
        <begin position="45"/>
        <end position="316"/>
    </location>
</feature>
<evidence type="ECO:0000256" key="7">
    <source>
        <dbReference type="ARBA" id="ARBA00023224"/>
    </source>
</evidence>
<dbReference type="SUPFAM" id="SSF81321">
    <property type="entry name" value="Family A G protein-coupled receptor-like"/>
    <property type="match status" value="1"/>
</dbReference>
<dbReference type="CDD" id="cd14993">
    <property type="entry name" value="7tmA_CCKR-like"/>
    <property type="match status" value="1"/>
</dbReference>
<evidence type="ECO:0000256" key="2">
    <source>
        <dbReference type="ARBA" id="ARBA00022692"/>
    </source>
</evidence>
<dbReference type="FunFam" id="1.20.1070.10:FF:000624">
    <property type="entry name" value="Uncharacterized protein"/>
    <property type="match status" value="1"/>
</dbReference>
<dbReference type="InterPro" id="IPR017452">
    <property type="entry name" value="GPCR_Rhodpsn_7TM"/>
</dbReference>
<keyword evidence="4 8" id="KW-0297">G-protein coupled receptor</keyword>
<gene>
    <name evidence="11" type="primary">HCRTR2</name>
    <name evidence="11" type="ORF">BLAG_LOCUS24440</name>
</gene>
<dbReference type="GO" id="GO:0008188">
    <property type="term" value="F:neuropeptide receptor activity"/>
    <property type="evidence" value="ECO:0007669"/>
    <property type="project" value="TreeGrafter"/>
</dbReference>
<protein>
    <submittedName>
        <fullName evidence="11">HCRTR2 protein</fullName>
    </submittedName>
</protein>
<organism evidence="11 12">
    <name type="scientific">Branchiostoma lanceolatum</name>
    <name type="common">Common lancelet</name>
    <name type="synonym">Amphioxus lanceolatum</name>
    <dbReference type="NCBI Taxonomy" id="7740"/>
    <lineage>
        <taxon>Eukaryota</taxon>
        <taxon>Metazoa</taxon>
        <taxon>Chordata</taxon>
        <taxon>Cephalochordata</taxon>
        <taxon>Leptocardii</taxon>
        <taxon>Amphioxiformes</taxon>
        <taxon>Branchiostomatidae</taxon>
        <taxon>Branchiostoma</taxon>
    </lineage>
</organism>
<feature type="transmembrane region" description="Helical" evidence="9">
    <location>
        <begin position="200"/>
        <end position="218"/>
    </location>
</feature>
<keyword evidence="12" id="KW-1185">Reference proteome</keyword>
<feature type="transmembrane region" description="Helical" evidence="9">
    <location>
        <begin position="106"/>
        <end position="128"/>
    </location>
</feature>
<keyword evidence="5 9" id="KW-0472">Membrane</keyword>
<evidence type="ECO:0000256" key="1">
    <source>
        <dbReference type="ARBA" id="ARBA00004141"/>
    </source>
</evidence>
<dbReference type="PROSITE" id="PS00237">
    <property type="entry name" value="G_PROTEIN_RECEP_F1_1"/>
    <property type="match status" value="1"/>
</dbReference>
<evidence type="ECO:0000259" key="10">
    <source>
        <dbReference type="PROSITE" id="PS50262"/>
    </source>
</evidence>
<keyword evidence="6 8" id="KW-0675">Receptor</keyword>
<dbReference type="PRINTS" id="PR00237">
    <property type="entry name" value="GPCRRHODOPSN"/>
</dbReference>
<keyword evidence="7 8" id="KW-0807">Transducer</keyword>
<evidence type="ECO:0000256" key="8">
    <source>
        <dbReference type="RuleBase" id="RU000688"/>
    </source>
</evidence>
<reference evidence="11" key="1">
    <citation type="submission" date="2022-01" db="EMBL/GenBank/DDBJ databases">
        <authorList>
            <person name="Braso-Vives M."/>
        </authorList>
    </citation>
    <scope>NUCLEOTIDE SEQUENCE</scope>
</reference>
<dbReference type="GO" id="GO:0005886">
    <property type="term" value="C:plasma membrane"/>
    <property type="evidence" value="ECO:0007669"/>
    <property type="project" value="TreeGrafter"/>
</dbReference>
<feature type="transmembrane region" description="Helical" evidence="9">
    <location>
        <begin position="29"/>
        <end position="53"/>
    </location>
</feature>
<keyword evidence="3 9" id="KW-1133">Transmembrane helix</keyword>
<feature type="transmembrane region" description="Helical" evidence="9">
    <location>
        <begin position="65"/>
        <end position="86"/>
    </location>
</feature>
<dbReference type="AlphaFoldDB" id="A0A8K0ADJ3"/>
<evidence type="ECO:0000313" key="12">
    <source>
        <dbReference type="Proteomes" id="UP000838412"/>
    </source>
</evidence>
<keyword evidence="2 8" id="KW-0812">Transmembrane</keyword>
<evidence type="ECO:0000256" key="6">
    <source>
        <dbReference type="ARBA" id="ARBA00023170"/>
    </source>
</evidence>
<comment type="subcellular location">
    <subcellularLocation>
        <location evidence="1">Membrane</location>
        <topology evidence="1">Multi-pass membrane protein</topology>
    </subcellularLocation>
</comment>
<evidence type="ECO:0000256" key="9">
    <source>
        <dbReference type="SAM" id="Phobius"/>
    </source>
</evidence>
<comment type="similarity">
    <text evidence="8">Belongs to the G-protein coupled receptor 1 family.</text>
</comment>
<evidence type="ECO:0000256" key="4">
    <source>
        <dbReference type="ARBA" id="ARBA00023040"/>
    </source>
</evidence>
<dbReference type="PANTHER" id="PTHR24238">
    <property type="entry name" value="G-PROTEIN COUPLED RECEPTOR"/>
    <property type="match status" value="1"/>
</dbReference>
<dbReference type="InterPro" id="IPR000276">
    <property type="entry name" value="GPCR_Rhodpsn"/>
</dbReference>
<dbReference type="EMBL" id="OV696694">
    <property type="protein sequence ID" value="CAH1272937.1"/>
    <property type="molecule type" value="Genomic_DNA"/>
</dbReference>
<proteinExistence type="inferred from homology"/>
<dbReference type="Proteomes" id="UP000838412">
    <property type="component" value="Chromosome 9"/>
</dbReference>
<name>A0A8K0ADJ3_BRALA</name>
<dbReference type="PANTHER" id="PTHR24238:SF75">
    <property type="entry name" value="CHOLECYSTOKININ-LIKE RECEPTOR AT 17D1-RELATED"/>
    <property type="match status" value="1"/>
</dbReference>
<accession>A0A8K0ADJ3</accession>
<evidence type="ECO:0000256" key="3">
    <source>
        <dbReference type="ARBA" id="ARBA00022989"/>
    </source>
</evidence>